<dbReference type="Pfam" id="PF12874">
    <property type="entry name" value="zf-met"/>
    <property type="match status" value="1"/>
</dbReference>
<reference evidence="8" key="1">
    <citation type="submission" date="2017-12" db="EMBL/GenBank/DDBJ databases">
        <authorList>
            <consortium name="DOE Joint Genome Institute"/>
            <person name="Mondo S.J."/>
            <person name="Kjaerbolling I."/>
            <person name="Vesth T.C."/>
            <person name="Frisvad J.C."/>
            <person name="Nybo J.L."/>
            <person name="Theobald S."/>
            <person name="Kuo A."/>
            <person name="Bowyer P."/>
            <person name="Matsuda Y."/>
            <person name="Lyhne E.K."/>
            <person name="Kogle M.E."/>
            <person name="Clum A."/>
            <person name="Lipzen A."/>
            <person name="Salamov A."/>
            <person name="Ngan C.Y."/>
            <person name="Daum C."/>
            <person name="Chiniquy J."/>
            <person name="Barry K."/>
            <person name="LaButti K."/>
            <person name="Haridas S."/>
            <person name="Simmons B.A."/>
            <person name="Magnuson J.K."/>
            <person name="Mortensen U.H."/>
            <person name="Larsen T.O."/>
            <person name="Grigoriev I.V."/>
            <person name="Baker S.E."/>
            <person name="Andersen M.R."/>
            <person name="Nordberg H.P."/>
            <person name="Cantor M.N."/>
            <person name="Hua S.X."/>
        </authorList>
    </citation>
    <scope>NUCLEOTIDE SEQUENCE [LARGE SCALE GENOMIC DNA]</scope>
    <source>
        <strain evidence="8">IBT 19404</strain>
    </source>
</reference>
<evidence type="ECO:0000256" key="2">
    <source>
        <dbReference type="ARBA" id="ARBA00022737"/>
    </source>
</evidence>
<evidence type="ECO:0000256" key="4">
    <source>
        <dbReference type="ARBA" id="ARBA00022833"/>
    </source>
</evidence>
<dbReference type="PANTHER" id="PTHR24409">
    <property type="entry name" value="ZINC FINGER PROTEIN 142"/>
    <property type="match status" value="1"/>
</dbReference>
<dbReference type="SUPFAM" id="SSF57667">
    <property type="entry name" value="beta-beta-alpha zinc fingers"/>
    <property type="match status" value="3"/>
</dbReference>
<feature type="domain" description="C2H2-type" evidence="6">
    <location>
        <begin position="113"/>
        <end position="142"/>
    </location>
</feature>
<keyword evidence="8" id="KW-1185">Reference proteome</keyword>
<dbReference type="Pfam" id="PF00096">
    <property type="entry name" value="zf-C2H2"/>
    <property type="match status" value="1"/>
</dbReference>
<keyword evidence="4" id="KW-0862">Zinc</keyword>
<dbReference type="SMART" id="SM00451">
    <property type="entry name" value="ZnF_U1"/>
    <property type="match status" value="3"/>
</dbReference>
<gene>
    <name evidence="7" type="ORF">BDW42DRAFT_114249</name>
</gene>
<dbReference type="Gene3D" id="3.30.160.60">
    <property type="entry name" value="Classic Zinc Finger"/>
    <property type="match status" value="3"/>
</dbReference>
<dbReference type="Proteomes" id="UP000235023">
    <property type="component" value="Unassembled WGS sequence"/>
</dbReference>
<keyword evidence="1" id="KW-0479">Metal-binding</keyword>
<dbReference type="GO" id="GO:0000977">
    <property type="term" value="F:RNA polymerase II transcription regulatory region sequence-specific DNA binding"/>
    <property type="evidence" value="ECO:0007669"/>
    <property type="project" value="TreeGrafter"/>
</dbReference>
<name>A0A2J5HT18_9EURO</name>
<dbReference type="PANTHER" id="PTHR24409:SF295">
    <property type="entry name" value="AZ2-RELATED"/>
    <property type="match status" value="1"/>
</dbReference>
<dbReference type="GO" id="GO:0000981">
    <property type="term" value="F:DNA-binding transcription factor activity, RNA polymerase II-specific"/>
    <property type="evidence" value="ECO:0007669"/>
    <property type="project" value="TreeGrafter"/>
</dbReference>
<dbReference type="EMBL" id="KZ559548">
    <property type="protein sequence ID" value="PLN80425.1"/>
    <property type="molecule type" value="Genomic_DNA"/>
</dbReference>
<evidence type="ECO:0000256" key="1">
    <source>
        <dbReference type="ARBA" id="ARBA00022723"/>
    </source>
</evidence>
<keyword evidence="3 5" id="KW-0863">Zinc-finger</keyword>
<dbReference type="InterPro" id="IPR013087">
    <property type="entry name" value="Znf_C2H2_type"/>
</dbReference>
<dbReference type="Pfam" id="PF12171">
    <property type="entry name" value="zf-C2H2_jaz"/>
    <property type="match status" value="1"/>
</dbReference>
<evidence type="ECO:0000256" key="5">
    <source>
        <dbReference type="PROSITE-ProRule" id="PRU00042"/>
    </source>
</evidence>
<dbReference type="GO" id="GO:0008270">
    <property type="term" value="F:zinc ion binding"/>
    <property type="evidence" value="ECO:0007669"/>
    <property type="project" value="UniProtKB-KW"/>
</dbReference>
<dbReference type="AlphaFoldDB" id="A0A2J5HT18"/>
<protein>
    <recommendedName>
        <fullName evidence="6">C2H2-type domain-containing protein</fullName>
    </recommendedName>
</protein>
<dbReference type="OrthoDB" id="6077919at2759"/>
<dbReference type="InterPro" id="IPR003604">
    <property type="entry name" value="Matrin/U1-like-C_Znf_C2H2"/>
</dbReference>
<accession>A0A2J5HT18</accession>
<dbReference type="PROSITE" id="PS50157">
    <property type="entry name" value="ZINC_FINGER_C2H2_2"/>
    <property type="match status" value="3"/>
</dbReference>
<evidence type="ECO:0000256" key="3">
    <source>
        <dbReference type="ARBA" id="ARBA00022771"/>
    </source>
</evidence>
<keyword evidence="2" id="KW-0677">Repeat</keyword>
<feature type="domain" description="C2H2-type" evidence="6">
    <location>
        <begin position="217"/>
        <end position="241"/>
    </location>
</feature>
<dbReference type="GO" id="GO:0005634">
    <property type="term" value="C:nucleus"/>
    <property type="evidence" value="ECO:0007669"/>
    <property type="project" value="TreeGrafter"/>
</dbReference>
<sequence>MLECDTCGDECYDIDDLIEHLDYYDHWIECETCTRRFRTERACSQHMNDTDHWAPRYECEGCPKVFTSYDAVCQHMTSLGHWAPKFSCETCDLKFHTQGAAEQHMTEDMHYRTYCPTCDRHFQNENNLRMHLRSKIHQGNSINCPFCRSGFTTASGVVHHLETGSCRSAPELNRETIHRLIRERDTNGMITTKQIEWRNEDNATCSATEKAWNGTYWECYLCHKKFNTMVGLNAHVNSPVHKQKIYHCPNSKGGCYKTFAVLAGLFNHLESESCGYTRFENVQKQLQGVLTSQKAIDFRWWG</sequence>
<dbReference type="InterPro" id="IPR022755">
    <property type="entry name" value="Znf_C2H2_jaz"/>
</dbReference>
<organism evidence="7 8">
    <name type="scientific">Aspergillus taichungensis</name>
    <dbReference type="NCBI Taxonomy" id="482145"/>
    <lineage>
        <taxon>Eukaryota</taxon>
        <taxon>Fungi</taxon>
        <taxon>Dikarya</taxon>
        <taxon>Ascomycota</taxon>
        <taxon>Pezizomycotina</taxon>
        <taxon>Eurotiomycetes</taxon>
        <taxon>Eurotiomycetidae</taxon>
        <taxon>Eurotiales</taxon>
        <taxon>Aspergillaceae</taxon>
        <taxon>Aspergillus</taxon>
        <taxon>Aspergillus subgen. Circumdati</taxon>
    </lineage>
</organism>
<evidence type="ECO:0000259" key="6">
    <source>
        <dbReference type="PROSITE" id="PS50157"/>
    </source>
</evidence>
<dbReference type="SMART" id="SM00355">
    <property type="entry name" value="ZnF_C2H2"/>
    <property type="match status" value="7"/>
</dbReference>
<evidence type="ECO:0000313" key="7">
    <source>
        <dbReference type="EMBL" id="PLN80425.1"/>
    </source>
</evidence>
<dbReference type="InterPro" id="IPR036236">
    <property type="entry name" value="Znf_C2H2_sf"/>
</dbReference>
<feature type="domain" description="C2H2-type" evidence="6">
    <location>
        <begin position="57"/>
        <end position="86"/>
    </location>
</feature>
<evidence type="ECO:0000313" key="8">
    <source>
        <dbReference type="Proteomes" id="UP000235023"/>
    </source>
</evidence>
<dbReference type="PROSITE" id="PS00028">
    <property type="entry name" value="ZINC_FINGER_C2H2_1"/>
    <property type="match status" value="4"/>
</dbReference>
<proteinExistence type="predicted"/>